<dbReference type="EMBL" id="JAPWTJ010000001">
    <property type="protein sequence ID" value="KAJ8986241.1"/>
    <property type="molecule type" value="Genomic_DNA"/>
</dbReference>
<reference evidence="2" key="1">
    <citation type="journal article" date="2023" name="Insect Mol. Biol.">
        <title>Genome sequencing provides insights into the evolution of gene families encoding plant cell wall-degrading enzymes in longhorned beetles.</title>
        <authorList>
            <person name="Shin N.R."/>
            <person name="Okamura Y."/>
            <person name="Kirsch R."/>
            <person name="Pauchet Y."/>
        </authorList>
    </citation>
    <scope>NUCLEOTIDE SEQUENCE</scope>
    <source>
        <strain evidence="2">MMC_N1</strain>
    </source>
</reference>
<evidence type="ECO:0000256" key="1">
    <source>
        <dbReference type="SAM" id="MobiDB-lite"/>
    </source>
</evidence>
<feature type="region of interest" description="Disordered" evidence="1">
    <location>
        <begin position="172"/>
        <end position="191"/>
    </location>
</feature>
<gene>
    <name evidence="2" type="ORF">NQ317_009947</name>
</gene>
<accession>A0ABQ9K6J1</accession>
<evidence type="ECO:0000313" key="3">
    <source>
        <dbReference type="Proteomes" id="UP001162164"/>
    </source>
</evidence>
<sequence>MFIFLFQIETTVEPPDPIKENPVISHPTILNIEKPSTLINPPIPINKNCVEDEASNIELRNPNIASESEPGTEIDESNVNFSQNRELWQRRANLESMPASPLLKTHRFSEPYMQRQNHTPDLVMDLPLDKASPTKSPEGAGGDSPDMQTAAETFAKQNQSITSPMLNRKYATMGSNTSTTTTTTFKPQSKTKPMVLKKPVFSVPLRSVSIEMMCKDPPDLPT</sequence>
<proteinExistence type="predicted"/>
<comment type="caution">
    <text evidence="2">The sequence shown here is derived from an EMBL/GenBank/DDBJ whole genome shotgun (WGS) entry which is preliminary data.</text>
</comment>
<name>A0ABQ9K6J1_9CUCU</name>
<keyword evidence="3" id="KW-1185">Reference proteome</keyword>
<organism evidence="2 3">
    <name type="scientific">Molorchus minor</name>
    <dbReference type="NCBI Taxonomy" id="1323400"/>
    <lineage>
        <taxon>Eukaryota</taxon>
        <taxon>Metazoa</taxon>
        <taxon>Ecdysozoa</taxon>
        <taxon>Arthropoda</taxon>
        <taxon>Hexapoda</taxon>
        <taxon>Insecta</taxon>
        <taxon>Pterygota</taxon>
        <taxon>Neoptera</taxon>
        <taxon>Endopterygota</taxon>
        <taxon>Coleoptera</taxon>
        <taxon>Polyphaga</taxon>
        <taxon>Cucujiformia</taxon>
        <taxon>Chrysomeloidea</taxon>
        <taxon>Cerambycidae</taxon>
        <taxon>Lamiinae</taxon>
        <taxon>Monochamini</taxon>
        <taxon>Molorchus</taxon>
    </lineage>
</organism>
<evidence type="ECO:0000313" key="2">
    <source>
        <dbReference type="EMBL" id="KAJ8986241.1"/>
    </source>
</evidence>
<dbReference type="Proteomes" id="UP001162164">
    <property type="component" value="Unassembled WGS sequence"/>
</dbReference>
<protein>
    <submittedName>
        <fullName evidence="2">Uncharacterized protein</fullName>
    </submittedName>
</protein>